<dbReference type="PANTHER" id="PTHR43289">
    <property type="entry name" value="MITOGEN-ACTIVATED PROTEIN KINASE KINASE KINASE 20-RELATED"/>
    <property type="match status" value="1"/>
</dbReference>
<evidence type="ECO:0000313" key="9">
    <source>
        <dbReference type="Proteomes" id="UP000572051"/>
    </source>
</evidence>
<dbReference type="SUPFAM" id="SSF56112">
    <property type="entry name" value="Protein kinase-like (PK-like)"/>
    <property type="match status" value="1"/>
</dbReference>
<keyword evidence="8" id="KW-0723">Serine/threonine-protein kinase</keyword>
<dbReference type="Gene3D" id="3.30.200.20">
    <property type="entry name" value="Phosphorylase Kinase, domain 1"/>
    <property type="match status" value="1"/>
</dbReference>
<evidence type="ECO:0000256" key="5">
    <source>
        <dbReference type="SAM" id="MobiDB-lite"/>
    </source>
</evidence>
<keyword evidence="9" id="KW-1185">Reference proteome</keyword>
<feature type="region of interest" description="Disordered" evidence="5">
    <location>
        <begin position="267"/>
        <end position="304"/>
    </location>
</feature>
<reference evidence="8 9" key="1">
    <citation type="submission" date="2020-07" db="EMBL/GenBank/DDBJ databases">
        <title>Sequencing the genomes of 1000 actinobacteria strains.</title>
        <authorList>
            <person name="Klenk H.-P."/>
        </authorList>
    </citation>
    <scope>NUCLEOTIDE SEQUENCE [LARGE SCALE GENOMIC DNA]</scope>
    <source>
        <strain evidence="8 9">DSM 44442</strain>
    </source>
</reference>
<evidence type="ECO:0000256" key="4">
    <source>
        <dbReference type="ARBA" id="ARBA00022840"/>
    </source>
</evidence>
<feature type="transmembrane region" description="Helical" evidence="6">
    <location>
        <begin position="338"/>
        <end position="358"/>
    </location>
</feature>
<evidence type="ECO:0000256" key="6">
    <source>
        <dbReference type="SAM" id="Phobius"/>
    </source>
</evidence>
<dbReference type="SMART" id="SM00220">
    <property type="entry name" value="S_TKc"/>
    <property type="match status" value="1"/>
</dbReference>
<dbReference type="RefSeq" id="WP_312889341.1">
    <property type="nucleotide sequence ID" value="NZ_JACCFS010000001.1"/>
</dbReference>
<keyword evidence="1" id="KW-0808">Transferase</keyword>
<dbReference type="Pfam" id="PF00069">
    <property type="entry name" value="Pkinase"/>
    <property type="match status" value="1"/>
</dbReference>
<dbReference type="PROSITE" id="PS00108">
    <property type="entry name" value="PROTEIN_KINASE_ST"/>
    <property type="match status" value="1"/>
</dbReference>
<feature type="compositionally biased region" description="Pro residues" evidence="5">
    <location>
        <begin position="279"/>
        <end position="288"/>
    </location>
</feature>
<accession>A0A7Z0EPG5</accession>
<evidence type="ECO:0000259" key="7">
    <source>
        <dbReference type="PROSITE" id="PS50011"/>
    </source>
</evidence>
<dbReference type="Gene3D" id="1.10.510.10">
    <property type="entry name" value="Transferase(Phosphotransferase) domain 1"/>
    <property type="match status" value="1"/>
</dbReference>
<keyword evidence="6" id="KW-1133">Transmembrane helix</keyword>
<dbReference type="PROSITE" id="PS50011">
    <property type="entry name" value="PROTEIN_KINASE_DOM"/>
    <property type="match status" value="1"/>
</dbReference>
<proteinExistence type="predicted"/>
<name>A0A7Z0EPG5_9ACTN</name>
<dbReference type="InterPro" id="IPR011009">
    <property type="entry name" value="Kinase-like_dom_sf"/>
</dbReference>
<comment type="caution">
    <text evidence="8">The sequence shown here is derived from an EMBL/GenBank/DDBJ whole genome shotgun (WGS) entry which is preliminary data.</text>
</comment>
<feature type="domain" description="Protein kinase" evidence="7">
    <location>
        <begin position="19"/>
        <end position="267"/>
    </location>
</feature>
<dbReference type="EMBL" id="JACCFS010000001">
    <property type="protein sequence ID" value="NYJ35888.1"/>
    <property type="molecule type" value="Genomic_DNA"/>
</dbReference>
<dbReference type="InterPro" id="IPR008271">
    <property type="entry name" value="Ser/Thr_kinase_AS"/>
</dbReference>
<dbReference type="GO" id="GO:0004674">
    <property type="term" value="F:protein serine/threonine kinase activity"/>
    <property type="evidence" value="ECO:0007669"/>
    <property type="project" value="UniProtKB-KW"/>
</dbReference>
<feature type="compositionally biased region" description="Basic and acidic residues" evidence="5">
    <location>
        <begin position="294"/>
        <end position="304"/>
    </location>
</feature>
<gene>
    <name evidence="8" type="ORF">HNR10_003769</name>
</gene>
<keyword evidence="6" id="KW-0472">Membrane</keyword>
<keyword evidence="2" id="KW-0547">Nucleotide-binding</keyword>
<dbReference type="PANTHER" id="PTHR43289:SF34">
    <property type="entry name" value="SERINE_THREONINE-PROTEIN KINASE YBDM-RELATED"/>
    <property type="match status" value="1"/>
</dbReference>
<protein>
    <submittedName>
        <fullName evidence="8">Serine/threonine protein kinase</fullName>
    </submittedName>
</protein>
<dbReference type="Proteomes" id="UP000572051">
    <property type="component" value="Unassembled WGS sequence"/>
</dbReference>
<evidence type="ECO:0000256" key="1">
    <source>
        <dbReference type="ARBA" id="ARBA00022679"/>
    </source>
</evidence>
<dbReference type="GO" id="GO:0005524">
    <property type="term" value="F:ATP binding"/>
    <property type="evidence" value="ECO:0007669"/>
    <property type="project" value="UniProtKB-KW"/>
</dbReference>
<sequence>MTSTLEPLHASDPALLGGYRLLGRLGEGGQGTVYLAEGGSGARVAIKTLNQEAMSDPGMRRRFVREAGAARQVASFCTAAVLAADVDAHPPFIVSEYVAGPTLHQRIRSGGPMSGGDLSRLAVATVTALAAVHEAGIVHRDLKPGNVILGEGGARVIDFGIAQVSGGAGTVTTSVIGTPAFMAPEQIAEGRATALSDVFAWGALVAFAATGASPFDGPTVPNVLHRVINDEPDLSRVPHPLRSLVAAALAKDPADRPASKDVLVSLLGRGSVPDDGGDAPPPVAPGVPPTRVEPAVRPRAAERVPDDHRIPAAWRKVRADEPGRTVLGERYEPPAGCAAALVGLISVMLVISVIVAYASTT</sequence>
<keyword evidence="4" id="KW-0067">ATP-binding</keyword>
<dbReference type="CDD" id="cd14014">
    <property type="entry name" value="STKc_PknB_like"/>
    <property type="match status" value="1"/>
</dbReference>
<evidence type="ECO:0000313" key="8">
    <source>
        <dbReference type="EMBL" id="NYJ35888.1"/>
    </source>
</evidence>
<dbReference type="InterPro" id="IPR000719">
    <property type="entry name" value="Prot_kinase_dom"/>
</dbReference>
<dbReference type="AlphaFoldDB" id="A0A7Z0EPG5"/>
<keyword evidence="6" id="KW-0812">Transmembrane</keyword>
<organism evidence="8 9">
    <name type="scientific">Nocardiopsis aegyptia</name>
    <dbReference type="NCBI Taxonomy" id="220378"/>
    <lineage>
        <taxon>Bacteria</taxon>
        <taxon>Bacillati</taxon>
        <taxon>Actinomycetota</taxon>
        <taxon>Actinomycetes</taxon>
        <taxon>Streptosporangiales</taxon>
        <taxon>Nocardiopsidaceae</taxon>
        <taxon>Nocardiopsis</taxon>
    </lineage>
</organism>
<evidence type="ECO:0000256" key="3">
    <source>
        <dbReference type="ARBA" id="ARBA00022777"/>
    </source>
</evidence>
<evidence type="ECO:0000256" key="2">
    <source>
        <dbReference type="ARBA" id="ARBA00022741"/>
    </source>
</evidence>
<keyword evidence="3 8" id="KW-0418">Kinase</keyword>